<feature type="region of interest" description="Disordered" evidence="3">
    <location>
        <begin position="853"/>
        <end position="886"/>
    </location>
</feature>
<protein>
    <recommendedName>
        <fullName evidence="10">Histidine kinase HHK8p</fullName>
    </recommendedName>
</protein>
<accession>A0A8J2HZ66</accession>
<organism evidence="8 9">
    <name type="scientific">Alternaria atra</name>
    <dbReference type="NCBI Taxonomy" id="119953"/>
    <lineage>
        <taxon>Eukaryota</taxon>
        <taxon>Fungi</taxon>
        <taxon>Dikarya</taxon>
        <taxon>Ascomycota</taxon>
        <taxon>Pezizomycotina</taxon>
        <taxon>Dothideomycetes</taxon>
        <taxon>Pleosporomycetidae</taxon>
        <taxon>Pleosporales</taxon>
        <taxon>Pleosporineae</taxon>
        <taxon>Pleosporaceae</taxon>
        <taxon>Alternaria</taxon>
        <taxon>Alternaria sect. Ulocladioides</taxon>
    </lineage>
</organism>
<dbReference type="Gene3D" id="3.30.450.20">
    <property type="entry name" value="PAS domain"/>
    <property type="match status" value="2"/>
</dbReference>
<dbReference type="InterPro" id="IPR000700">
    <property type="entry name" value="PAS-assoc_C"/>
</dbReference>
<dbReference type="InterPro" id="IPR036890">
    <property type="entry name" value="HATPase_C_sf"/>
</dbReference>
<sequence length="942" mass="106106">MPSAERSNTRLLDLEDLDADTAPLFVIKAGDIALGFDFLFCNEVFRELRLSNPILANDRAALLFRSWAQALGEYKPRYDFGGRVWTAEISGRNGGWKVVRAIESDTQQQDSPPLEDNMDDNDHFSIGQTPVFTRSKAQLVSELKRDRMASLKNIPYTNLHARWESIQTMMEMSDVGVFEYNAEGKLLHANEAWYRLSSQPRDAKADEYSFMDLVYPDDQALVMSMWNTLAQGKSVTFEMRWKARPGTKDTAQWVLSACVPVFDDDKRLIGIAGNTIDINAQKKSQEAAQAQVEALEQARLAEMKFARFAQVSPTAIYIYVPESGMNFVNDQFFELTGHAHAPVNQYEWFDLVSNEDVARVQKDWEVMLKGGKSNGVQFRLKKTWVNQDGIRSNIWVQSSSYPELDESGKVISIMGTLFDISQFKWAESVQRRRIDEALEAKRQQENFIDMTSHELRNPLSAVVQCADSVIASLQQLSGRQLAASKQPSDISRAEAEVQSCIESLLIIVSCSMHQKRVIDDVLTLSKLDSNLILITPMRVQPAVVVSDAVRMFEVECNQSGIKLTFHVDETFNGMDWTMLDPSRLLQVLINLLTNAIKFTKDRPQKAITVTIGGSWSRPPKCWNEVTFTDDEKPKTDVTDKAEWGEGRKAFLWLKVKDTGCGMTTDEQKKLFSRFSQATPRTHIKYGGSGLGLFISKSLTKLQGGAIGVHSEKEEGSTFAFFISVRLAHSPADHVTARAVQARPVPRRTMTGEEAMQTIKLNVLIVEDNLVNQKVLRKQLQKFGWNISVAGNGQEALEWLKDSVYWRNEKDSSTTEHRHELDIILMDIEMPIMDGLTCARLIRDYEHQGLLVAPSAPHSASPTQPRHNKTSSTSSASHERPDKQSLRLPILAVSANARMEQIEQSLASGMDDAISKPFRIPELWPKIRGLVKRVADADTKSRS</sequence>
<feature type="domain" description="Response regulatory" evidence="5">
    <location>
        <begin position="761"/>
        <end position="930"/>
    </location>
</feature>
<evidence type="ECO:0000259" key="6">
    <source>
        <dbReference type="PROSITE" id="PS50112"/>
    </source>
</evidence>
<dbReference type="InterPro" id="IPR003594">
    <property type="entry name" value="HATPase_dom"/>
</dbReference>
<feature type="compositionally biased region" description="Polar residues" evidence="3">
    <location>
        <begin position="857"/>
        <end position="875"/>
    </location>
</feature>
<reference evidence="8" key="1">
    <citation type="submission" date="2021-05" db="EMBL/GenBank/DDBJ databases">
        <authorList>
            <person name="Stam R."/>
        </authorList>
    </citation>
    <scope>NUCLEOTIDE SEQUENCE</scope>
    <source>
        <strain evidence="8">CS162</strain>
    </source>
</reference>
<dbReference type="InterPro" id="IPR013767">
    <property type="entry name" value="PAS_fold"/>
</dbReference>
<evidence type="ECO:0000256" key="1">
    <source>
        <dbReference type="ARBA" id="ARBA00022553"/>
    </source>
</evidence>
<evidence type="ECO:0000313" key="9">
    <source>
        <dbReference type="Proteomes" id="UP000676310"/>
    </source>
</evidence>
<feature type="domain" description="PAS" evidence="6">
    <location>
        <begin position="162"/>
        <end position="233"/>
    </location>
</feature>
<dbReference type="PANTHER" id="PTHR43719:SF30">
    <property type="entry name" value="TWO-COMPONENT SYSTEM RESPONSE REGULATOR"/>
    <property type="match status" value="1"/>
</dbReference>
<dbReference type="GO" id="GO:0008299">
    <property type="term" value="P:isoprenoid biosynthetic process"/>
    <property type="evidence" value="ECO:0007669"/>
    <property type="project" value="InterPro"/>
</dbReference>
<dbReference type="PROSITE" id="PS50112">
    <property type="entry name" value="PAS"/>
    <property type="match status" value="1"/>
</dbReference>
<dbReference type="InterPro" id="IPR036097">
    <property type="entry name" value="HisK_dim/P_sf"/>
</dbReference>
<evidence type="ECO:0000259" key="7">
    <source>
        <dbReference type="PROSITE" id="PS50113"/>
    </source>
</evidence>
<dbReference type="InterPro" id="IPR005467">
    <property type="entry name" value="His_kinase_dom"/>
</dbReference>
<dbReference type="SMART" id="SM00091">
    <property type="entry name" value="PAS"/>
    <property type="match status" value="2"/>
</dbReference>
<evidence type="ECO:0000256" key="2">
    <source>
        <dbReference type="PROSITE-ProRule" id="PRU00169"/>
    </source>
</evidence>
<dbReference type="RefSeq" id="XP_043165047.1">
    <property type="nucleotide sequence ID" value="XM_043309112.1"/>
</dbReference>
<feature type="domain" description="PAC" evidence="7">
    <location>
        <begin position="235"/>
        <end position="290"/>
    </location>
</feature>
<dbReference type="InterPro" id="IPR003661">
    <property type="entry name" value="HisK_dim/P_dom"/>
</dbReference>
<dbReference type="InterPro" id="IPR001789">
    <property type="entry name" value="Sig_transdc_resp-reg_receiver"/>
</dbReference>
<dbReference type="GO" id="GO:0006355">
    <property type="term" value="P:regulation of DNA-templated transcription"/>
    <property type="evidence" value="ECO:0007669"/>
    <property type="project" value="InterPro"/>
</dbReference>
<dbReference type="PROSITE" id="PS01295">
    <property type="entry name" value="ISPD"/>
    <property type="match status" value="1"/>
</dbReference>
<dbReference type="Pfam" id="PF00072">
    <property type="entry name" value="Response_reg"/>
    <property type="match status" value="1"/>
</dbReference>
<name>A0A8J2HZ66_9PLEO</name>
<dbReference type="PROSITE" id="PS50113">
    <property type="entry name" value="PAC"/>
    <property type="match status" value="2"/>
</dbReference>
<evidence type="ECO:0000256" key="3">
    <source>
        <dbReference type="SAM" id="MobiDB-lite"/>
    </source>
</evidence>
<dbReference type="SMART" id="SM00448">
    <property type="entry name" value="REC"/>
    <property type="match status" value="1"/>
</dbReference>
<dbReference type="Proteomes" id="UP000676310">
    <property type="component" value="Unassembled WGS sequence"/>
</dbReference>
<feature type="modified residue" description="4-aspartylphosphate" evidence="2">
    <location>
        <position position="826"/>
    </location>
</feature>
<dbReference type="AlphaFoldDB" id="A0A8J2HZ66"/>
<keyword evidence="1 2" id="KW-0597">Phosphoprotein</keyword>
<gene>
    <name evidence="8" type="ORF">ALTATR162_LOCUS1516</name>
</gene>
<dbReference type="InterPro" id="IPR001610">
    <property type="entry name" value="PAC"/>
</dbReference>
<dbReference type="Gene3D" id="3.30.565.10">
    <property type="entry name" value="Histidine kinase-like ATPase, C-terminal domain"/>
    <property type="match status" value="1"/>
</dbReference>
<dbReference type="OrthoDB" id="303614at2759"/>
<feature type="domain" description="Histidine kinase" evidence="4">
    <location>
        <begin position="450"/>
        <end position="726"/>
    </location>
</feature>
<dbReference type="GO" id="GO:0000155">
    <property type="term" value="F:phosphorelay sensor kinase activity"/>
    <property type="evidence" value="ECO:0007669"/>
    <property type="project" value="InterPro"/>
</dbReference>
<dbReference type="GeneID" id="67012859"/>
<dbReference type="Pfam" id="PF08447">
    <property type="entry name" value="PAS_3"/>
    <property type="match status" value="1"/>
</dbReference>
<dbReference type="PROSITE" id="PS50110">
    <property type="entry name" value="RESPONSE_REGULATORY"/>
    <property type="match status" value="1"/>
</dbReference>
<dbReference type="CDD" id="cd00130">
    <property type="entry name" value="PAS"/>
    <property type="match status" value="2"/>
</dbReference>
<dbReference type="PRINTS" id="PR00344">
    <property type="entry name" value="BCTRLSENSOR"/>
</dbReference>
<dbReference type="CDD" id="cd00082">
    <property type="entry name" value="HisKA"/>
    <property type="match status" value="1"/>
</dbReference>
<keyword evidence="9" id="KW-1185">Reference proteome</keyword>
<dbReference type="SMART" id="SM00388">
    <property type="entry name" value="HisKA"/>
    <property type="match status" value="1"/>
</dbReference>
<dbReference type="Pfam" id="PF00989">
    <property type="entry name" value="PAS"/>
    <property type="match status" value="1"/>
</dbReference>
<comment type="caution">
    <text evidence="8">The sequence shown here is derived from an EMBL/GenBank/DDBJ whole genome shotgun (WGS) entry which is preliminary data.</text>
</comment>
<dbReference type="InterPro" id="IPR004358">
    <property type="entry name" value="Sig_transdc_His_kin-like_C"/>
</dbReference>
<dbReference type="CDD" id="cd17546">
    <property type="entry name" value="REC_hyHK_CKI1_RcsC-like"/>
    <property type="match status" value="1"/>
</dbReference>
<dbReference type="InterPro" id="IPR013655">
    <property type="entry name" value="PAS_fold_3"/>
</dbReference>
<dbReference type="InterPro" id="IPR018294">
    <property type="entry name" value="ISPD_synthase_CS"/>
</dbReference>
<dbReference type="NCBIfam" id="TIGR00229">
    <property type="entry name" value="sensory_box"/>
    <property type="match status" value="2"/>
</dbReference>
<dbReference type="SMART" id="SM00387">
    <property type="entry name" value="HATPase_c"/>
    <property type="match status" value="1"/>
</dbReference>
<dbReference type="SUPFAM" id="SSF47384">
    <property type="entry name" value="Homodimeric domain of signal transducing histidine kinase"/>
    <property type="match status" value="1"/>
</dbReference>
<dbReference type="PROSITE" id="PS50109">
    <property type="entry name" value="HIS_KIN"/>
    <property type="match status" value="1"/>
</dbReference>
<dbReference type="InterPro" id="IPR050956">
    <property type="entry name" value="2C_system_His_kinase"/>
</dbReference>
<dbReference type="Gene3D" id="3.40.50.2300">
    <property type="match status" value="1"/>
</dbReference>
<dbReference type="SUPFAM" id="SSF55785">
    <property type="entry name" value="PYP-like sensor domain (PAS domain)"/>
    <property type="match status" value="2"/>
</dbReference>
<dbReference type="InterPro" id="IPR011006">
    <property type="entry name" value="CheY-like_superfamily"/>
</dbReference>
<dbReference type="SUPFAM" id="SSF52172">
    <property type="entry name" value="CheY-like"/>
    <property type="match status" value="1"/>
</dbReference>
<proteinExistence type="predicted"/>
<evidence type="ECO:0000259" key="4">
    <source>
        <dbReference type="PROSITE" id="PS50109"/>
    </source>
</evidence>
<evidence type="ECO:0008006" key="10">
    <source>
        <dbReference type="Google" id="ProtNLM"/>
    </source>
</evidence>
<dbReference type="SUPFAM" id="SSF55874">
    <property type="entry name" value="ATPase domain of HSP90 chaperone/DNA topoisomerase II/histidine kinase"/>
    <property type="match status" value="1"/>
</dbReference>
<dbReference type="Pfam" id="PF02518">
    <property type="entry name" value="HATPase_c"/>
    <property type="match status" value="1"/>
</dbReference>
<dbReference type="InterPro" id="IPR000014">
    <property type="entry name" value="PAS"/>
</dbReference>
<evidence type="ECO:0000313" key="8">
    <source>
        <dbReference type="EMBL" id="CAG5144285.1"/>
    </source>
</evidence>
<dbReference type="EMBL" id="CAJRGZ010000015">
    <property type="protein sequence ID" value="CAG5144285.1"/>
    <property type="molecule type" value="Genomic_DNA"/>
</dbReference>
<dbReference type="SMART" id="SM00086">
    <property type="entry name" value="PAC"/>
    <property type="match status" value="2"/>
</dbReference>
<feature type="domain" description="PAC" evidence="7">
    <location>
        <begin position="374"/>
        <end position="432"/>
    </location>
</feature>
<evidence type="ECO:0000259" key="5">
    <source>
        <dbReference type="PROSITE" id="PS50110"/>
    </source>
</evidence>
<dbReference type="InterPro" id="IPR035965">
    <property type="entry name" value="PAS-like_dom_sf"/>
</dbReference>
<dbReference type="Gene3D" id="1.10.287.130">
    <property type="match status" value="1"/>
</dbReference>
<dbReference type="PANTHER" id="PTHR43719">
    <property type="entry name" value="TWO-COMPONENT HISTIDINE KINASE"/>
    <property type="match status" value="1"/>
</dbReference>